<evidence type="ECO:0000313" key="2">
    <source>
        <dbReference type="Proteomes" id="UP000287300"/>
    </source>
</evidence>
<reference evidence="1 2" key="1">
    <citation type="submission" date="2016-06" db="EMBL/GenBank/DDBJ databases">
        <title>Acetobacter pasteurianus NBRC 3188 whole genome sequencing project.</title>
        <authorList>
            <person name="Matsutani M."/>
            <person name="Shiwa Y."/>
            <person name="Okamoto-Kainuma A."/>
            <person name="Ishikawa M."/>
            <person name="Koizumi Y."/>
            <person name="Yoshikawa H."/>
            <person name="Yakushi T."/>
            <person name="Matsushita K."/>
        </authorList>
    </citation>
    <scope>NUCLEOTIDE SEQUENCE [LARGE SCALE GENOMIC DNA]</scope>
    <source>
        <strain evidence="1 2">NBRC 3188</strain>
    </source>
</reference>
<dbReference type="EMBL" id="BDES01000049">
    <property type="protein sequence ID" value="GCD53101.1"/>
    <property type="molecule type" value="Genomic_DNA"/>
</dbReference>
<organism evidence="1 2">
    <name type="scientific">Acetobacter pasteurianus NBRC 3188</name>
    <dbReference type="NCBI Taxonomy" id="1226663"/>
    <lineage>
        <taxon>Bacteria</taxon>
        <taxon>Pseudomonadati</taxon>
        <taxon>Pseudomonadota</taxon>
        <taxon>Alphaproteobacteria</taxon>
        <taxon>Acetobacterales</taxon>
        <taxon>Acetobacteraceae</taxon>
        <taxon>Acetobacter</taxon>
    </lineage>
</organism>
<evidence type="ECO:0000313" key="1">
    <source>
        <dbReference type="EMBL" id="GCD53101.1"/>
    </source>
</evidence>
<proteinExistence type="predicted"/>
<dbReference type="AlphaFoldDB" id="A0A401WUS9"/>
<sequence>MTADINNIVVSFEYPVGQACIAHELLGSGLIDI</sequence>
<protein>
    <submittedName>
        <fullName evidence="1">Uncharacterized protein</fullName>
    </submittedName>
</protein>
<gene>
    <name evidence="1" type="ORF">NBRC3188_1798</name>
</gene>
<comment type="caution">
    <text evidence="1">The sequence shown here is derived from an EMBL/GenBank/DDBJ whole genome shotgun (WGS) entry which is preliminary data.</text>
</comment>
<dbReference type="Proteomes" id="UP000287300">
    <property type="component" value="Unassembled WGS sequence"/>
</dbReference>
<name>A0A401WUS9_ACEPA</name>
<accession>A0A401WUS9</accession>